<sequence length="412" mass="45187">MAEERTPLLSNANGYHPTFTQRVANFLKPEGQPGFIKSYKNLFFSSYFNLLLIFIPLAGVAHFASWDAAIIPLAKLIGESTDAMSNELGQTLSGLLNASFGNAIEIIVGIAALLKDEIRIVQTSLLGSILGNILLVLGSSFLAGGIYGHQAEFRTRAAQTYASLLTLGCITLVIPAAYRSASLSSNDPLAKLSTYSDKANNGLLTISRGTAILLLIVYVTYLSFQLRTHHDLFTPRPNQGSDQVEDAHMNTFAAGSALLLVTLVTAFVADWLVDSIEETAELYHISKPFIGMILIPIVANAAEHTTSIWMAIENKYELTMGICVGSSIQIALFVVPLLVLFRSRTYTVFLRFRDDHPVCIGYPGQPSNHVRVPHIYSQYPSKKSIRDGRSNYMEGVMLITLYLVIALTFWVS</sequence>
<evidence type="ECO:0000256" key="6">
    <source>
        <dbReference type="ARBA" id="ARBA00022837"/>
    </source>
</evidence>
<dbReference type="InterPro" id="IPR004837">
    <property type="entry name" value="NaCa_Exmemb"/>
</dbReference>
<feature type="transmembrane region" description="Helical" evidence="10">
    <location>
        <begin position="94"/>
        <end position="114"/>
    </location>
</feature>
<evidence type="ECO:0000256" key="4">
    <source>
        <dbReference type="ARBA" id="ARBA00022568"/>
    </source>
</evidence>
<keyword evidence="9 10" id="KW-0472">Membrane</keyword>
<dbReference type="GO" id="GO:0006874">
    <property type="term" value="P:intracellular calcium ion homeostasis"/>
    <property type="evidence" value="ECO:0007669"/>
    <property type="project" value="TreeGrafter"/>
</dbReference>
<evidence type="ECO:0000313" key="13">
    <source>
        <dbReference type="Proteomes" id="UP001050691"/>
    </source>
</evidence>
<evidence type="ECO:0000256" key="2">
    <source>
        <dbReference type="ARBA" id="ARBA00008170"/>
    </source>
</evidence>
<keyword evidence="10" id="KW-0050">Antiport</keyword>
<dbReference type="AlphaFoldDB" id="A0AAV5AH69"/>
<feature type="transmembrane region" description="Helical" evidence="10">
    <location>
        <begin position="160"/>
        <end position="181"/>
    </location>
</feature>
<dbReference type="GO" id="GO:0015369">
    <property type="term" value="F:calcium:proton antiporter activity"/>
    <property type="evidence" value="ECO:0007669"/>
    <property type="project" value="UniProtKB-UniRule"/>
</dbReference>
<dbReference type="InterPro" id="IPR004798">
    <property type="entry name" value="CAX-like"/>
</dbReference>
<dbReference type="PANTHER" id="PTHR31503:SF22">
    <property type="entry name" value="VACUOLAR CALCIUM ION TRANSPORTER"/>
    <property type="match status" value="1"/>
</dbReference>
<keyword evidence="4 10" id="KW-0109">Calcium transport</keyword>
<evidence type="ECO:0000256" key="5">
    <source>
        <dbReference type="ARBA" id="ARBA00022692"/>
    </source>
</evidence>
<feature type="transmembrane region" description="Helical" evidence="10">
    <location>
        <begin position="126"/>
        <end position="148"/>
    </location>
</feature>
<dbReference type="EMBL" id="BPWL01000007">
    <property type="protein sequence ID" value="GJJ12311.1"/>
    <property type="molecule type" value="Genomic_DNA"/>
</dbReference>
<dbReference type="PANTHER" id="PTHR31503">
    <property type="entry name" value="VACUOLAR CALCIUM ION TRANSPORTER"/>
    <property type="match status" value="1"/>
</dbReference>
<comment type="subcellular location">
    <subcellularLocation>
        <location evidence="1">Endomembrane system</location>
        <topology evidence="1">Multi-pass membrane protein</topology>
    </subcellularLocation>
    <subcellularLocation>
        <location evidence="10">Vacuole membrane</location>
    </subcellularLocation>
</comment>
<feature type="domain" description="Sodium/calcium exchanger membrane region" evidence="11">
    <location>
        <begin position="258"/>
        <end position="410"/>
    </location>
</feature>
<organism evidence="12 13">
    <name type="scientific">Clathrus columnatus</name>
    <dbReference type="NCBI Taxonomy" id="1419009"/>
    <lineage>
        <taxon>Eukaryota</taxon>
        <taxon>Fungi</taxon>
        <taxon>Dikarya</taxon>
        <taxon>Basidiomycota</taxon>
        <taxon>Agaricomycotina</taxon>
        <taxon>Agaricomycetes</taxon>
        <taxon>Phallomycetidae</taxon>
        <taxon>Phallales</taxon>
        <taxon>Clathraceae</taxon>
        <taxon>Clathrus</taxon>
    </lineage>
</organism>
<protein>
    <recommendedName>
        <fullName evidence="10">Vacuolar calcium ion transporter</fullName>
    </recommendedName>
</protein>
<keyword evidence="6 10" id="KW-0106">Calcium</keyword>
<evidence type="ECO:0000256" key="3">
    <source>
        <dbReference type="ARBA" id="ARBA00022448"/>
    </source>
</evidence>
<feature type="transmembrane region" description="Helical" evidence="10">
    <location>
        <begin position="47"/>
        <end position="74"/>
    </location>
</feature>
<gene>
    <name evidence="12" type="ORF">Clacol_006552</name>
</gene>
<dbReference type="InterPro" id="IPR004713">
    <property type="entry name" value="CaH_exchang"/>
</dbReference>
<accession>A0AAV5AH69</accession>
<dbReference type="Gene3D" id="1.20.1420.30">
    <property type="entry name" value="NCX, central ion-binding region"/>
    <property type="match status" value="1"/>
</dbReference>
<evidence type="ECO:0000256" key="1">
    <source>
        <dbReference type="ARBA" id="ARBA00004127"/>
    </source>
</evidence>
<keyword evidence="3 10" id="KW-0813">Transport</keyword>
<keyword evidence="7 10" id="KW-1133">Transmembrane helix</keyword>
<proteinExistence type="inferred from homology"/>
<dbReference type="Pfam" id="PF01699">
    <property type="entry name" value="Na_Ca_ex"/>
    <property type="match status" value="2"/>
</dbReference>
<evidence type="ECO:0000256" key="7">
    <source>
        <dbReference type="ARBA" id="ARBA00022989"/>
    </source>
</evidence>
<evidence type="ECO:0000259" key="11">
    <source>
        <dbReference type="Pfam" id="PF01699"/>
    </source>
</evidence>
<comment type="caution">
    <text evidence="10">Lacks conserved residue(s) required for the propagation of feature annotation.</text>
</comment>
<feature type="transmembrane region" description="Helical" evidence="10">
    <location>
        <begin position="252"/>
        <end position="273"/>
    </location>
</feature>
<evidence type="ECO:0000256" key="10">
    <source>
        <dbReference type="RuleBase" id="RU365028"/>
    </source>
</evidence>
<evidence type="ECO:0000313" key="12">
    <source>
        <dbReference type="EMBL" id="GJJ12311.1"/>
    </source>
</evidence>
<dbReference type="Proteomes" id="UP001050691">
    <property type="component" value="Unassembled WGS sequence"/>
</dbReference>
<reference evidence="12" key="1">
    <citation type="submission" date="2021-10" db="EMBL/GenBank/DDBJ databases">
        <title>De novo Genome Assembly of Clathrus columnatus (Basidiomycota, Fungi) Using Illumina and Nanopore Sequence Data.</title>
        <authorList>
            <person name="Ogiso-Tanaka E."/>
            <person name="Itagaki H."/>
            <person name="Hosoya T."/>
            <person name="Hosaka K."/>
        </authorList>
    </citation>
    <scope>NUCLEOTIDE SEQUENCE</scope>
    <source>
        <strain evidence="12">MO-923</strain>
    </source>
</reference>
<keyword evidence="5 10" id="KW-0812">Transmembrane</keyword>
<comment type="function">
    <text evidence="10">Has a role in promoting intracellular calcium ion sequestration via the exchange of calcium ions for hydrogen ions across the vacuolar membrane. Involved also in manganese ion homeostasis via its uptake into the vacuole.</text>
</comment>
<dbReference type="InterPro" id="IPR044880">
    <property type="entry name" value="NCX_ion-bd_dom_sf"/>
</dbReference>
<dbReference type="GO" id="GO:0000329">
    <property type="term" value="C:fungal-type vacuole membrane"/>
    <property type="evidence" value="ECO:0007669"/>
    <property type="project" value="TreeGrafter"/>
</dbReference>
<evidence type="ECO:0000256" key="9">
    <source>
        <dbReference type="ARBA" id="ARBA00023136"/>
    </source>
</evidence>
<keyword evidence="13" id="KW-1185">Reference proteome</keyword>
<evidence type="ECO:0000256" key="8">
    <source>
        <dbReference type="ARBA" id="ARBA00023065"/>
    </source>
</evidence>
<comment type="caution">
    <text evidence="12">The sequence shown here is derived from an EMBL/GenBank/DDBJ whole genome shotgun (WGS) entry which is preliminary data.</text>
</comment>
<comment type="similarity">
    <text evidence="2 10">Belongs to the Ca(2+):cation antiporter (CaCA) (TC 2.A.19) family.</text>
</comment>
<name>A0AAV5AH69_9AGAM</name>
<dbReference type="NCBIfam" id="TIGR00378">
    <property type="entry name" value="cax"/>
    <property type="match status" value="1"/>
</dbReference>
<feature type="domain" description="Sodium/calcium exchanger membrane region" evidence="11">
    <location>
        <begin position="68"/>
        <end position="226"/>
    </location>
</feature>
<feature type="transmembrane region" description="Helical" evidence="10">
    <location>
        <begin position="202"/>
        <end position="224"/>
    </location>
</feature>
<keyword evidence="10" id="KW-0926">Vacuole</keyword>
<feature type="transmembrane region" description="Helical" evidence="10">
    <location>
        <begin position="318"/>
        <end position="341"/>
    </location>
</feature>
<feature type="transmembrane region" description="Helical" evidence="10">
    <location>
        <begin position="392"/>
        <end position="411"/>
    </location>
</feature>
<keyword evidence="8 10" id="KW-0406">Ion transport</keyword>
<dbReference type="GO" id="GO:0012505">
    <property type="term" value="C:endomembrane system"/>
    <property type="evidence" value="ECO:0007669"/>
    <property type="project" value="UniProtKB-SubCell"/>
</dbReference>